<dbReference type="Proteomes" id="UP000737171">
    <property type="component" value="Unassembled WGS sequence"/>
</dbReference>
<dbReference type="RefSeq" id="WP_173135677.1">
    <property type="nucleotide sequence ID" value="NZ_JABRWJ010000029.1"/>
</dbReference>
<protein>
    <submittedName>
        <fullName evidence="1">Uncharacterized protein</fullName>
    </submittedName>
</protein>
<proteinExistence type="predicted"/>
<name>A0ABX2EVF8_9BURK</name>
<organism evidence="1 2">
    <name type="scientific">Pseudaquabacterium terrae</name>
    <dbReference type="NCBI Taxonomy" id="2732868"/>
    <lineage>
        <taxon>Bacteria</taxon>
        <taxon>Pseudomonadati</taxon>
        <taxon>Pseudomonadota</taxon>
        <taxon>Betaproteobacteria</taxon>
        <taxon>Burkholderiales</taxon>
        <taxon>Sphaerotilaceae</taxon>
        <taxon>Pseudaquabacterium</taxon>
    </lineage>
</organism>
<gene>
    <name evidence="1" type="ORF">HLB44_36385</name>
</gene>
<dbReference type="EMBL" id="JABRWJ010000029">
    <property type="protein sequence ID" value="NRF72442.1"/>
    <property type="molecule type" value="Genomic_DNA"/>
</dbReference>
<sequence>MNPSEATVELAYSYGQTSALGMSEASKPPGADEHPLVRSVSVIGLLGCVYKQREDAAAACDAVERMLRDPLQFRIQRSLAQSLGGDCQYAIDTINKHLETHPDDDGAKVILGVSMMMGNDLGWVPIFKSIIASSTDHDARMAAMQFVGYLKTF</sequence>
<keyword evidence="2" id="KW-1185">Reference proteome</keyword>
<evidence type="ECO:0000313" key="2">
    <source>
        <dbReference type="Proteomes" id="UP000737171"/>
    </source>
</evidence>
<reference evidence="1 2" key="1">
    <citation type="submission" date="2020-05" db="EMBL/GenBank/DDBJ databases">
        <title>Aquincola sp. isolate from soil.</title>
        <authorList>
            <person name="Han J."/>
            <person name="Kim D.-U."/>
        </authorList>
    </citation>
    <scope>NUCLEOTIDE SEQUENCE [LARGE SCALE GENOMIC DNA]</scope>
    <source>
        <strain evidence="1 2">S2</strain>
    </source>
</reference>
<comment type="caution">
    <text evidence="1">The sequence shown here is derived from an EMBL/GenBank/DDBJ whole genome shotgun (WGS) entry which is preliminary data.</text>
</comment>
<accession>A0ABX2EVF8</accession>
<evidence type="ECO:0000313" key="1">
    <source>
        <dbReference type="EMBL" id="NRF72442.1"/>
    </source>
</evidence>